<evidence type="ECO:0000313" key="3">
    <source>
        <dbReference type="Proteomes" id="UP000179807"/>
    </source>
</evidence>
<organism evidence="2 3">
    <name type="scientific">Tritrichomonas foetus</name>
    <dbReference type="NCBI Taxonomy" id="1144522"/>
    <lineage>
        <taxon>Eukaryota</taxon>
        <taxon>Metamonada</taxon>
        <taxon>Parabasalia</taxon>
        <taxon>Tritrichomonadida</taxon>
        <taxon>Tritrichomonadidae</taxon>
        <taxon>Tritrichomonas</taxon>
    </lineage>
</organism>
<feature type="coiled-coil region" evidence="1">
    <location>
        <begin position="38"/>
        <end position="68"/>
    </location>
</feature>
<reference evidence="2" key="1">
    <citation type="submission" date="2016-10" db="EMBL/GenBank/DDBJ databases">
        <authorList>
            <person name="Benchimol M."/>
            <person name="Almeida L.G."/>
            <person name="Vasconcelos A.T."/>
            <person name="Perreira-Neves A."/>
            <person name="Rosa I.A."/>
            <person name="Tasca T."/>
            <person name="Bogo M.R."/>
            <person name="de Souza W."/>
        </authorList>
    </citation>
    <scope>NUCLEOTIDE SEQUENCE [LARGE SCALE GENOMIC DNA]</scope>
    <source>
        <strain evidence="2">K</strain>
    </source>
</reference>
<name>A0A1J4J2P3_9EUKA</name>
<dbReference type="EMBL" id="MLAK01001375">
    <property type="protein sequence ID" value="OHS93712.1"/>
    <property type="molecule type" value="Genomic_DNA"/>
</dbReference>
<dbReference type="GeneID" id="94847658"/>
<protein>
    <submittedName>
        <fullName evidence="2">Uncharacterized protein</fullName>
    </submittedName>
</protein>
<dbReference type="RefSeq" id="XP_068346849.1">
    <property type="nucleotide sequence ID" value="XM_068512954.1"/>
</dbReference>
<accession>A0A1J4J2P3</accession>
<dbReference type="VEuPathDB" id="TrichDB:TRFO_39997"/>
<evidence type="ECO:0000313" key="2">
    <source>
        <dbReference type="EMBL" id="OHS93712.1"/>
    </source>
</evidence>
<gene>
    <name evidence="2" type="ORF">TRFO_39997</name>
</gene>
<dbReference type="AlphaFoldDB" id="A0A1J4J2P3"/>
<comment type="caution">
    <text evidence="2">The sequence shown here is derived from an EMBL/GenBank/DDBJ whole genome shotgun (WGS) entry which is preliminary data.</text>
</comment>
<keyword evidence="1" id="KW-0175">Coiled coil</keyword>
<dbReference type="Proteomes" id="UP000179807">
    <property type="component" value="Unassembled WGS sequence"/>
</dbReference>
<feature type="coiled-coil region" evidence="1">
    <location>
        <begin position="638"/>
        <end position="731"/>
    </location>
</feature>
<sequence length="731" mass="84697">MDYPFSTRNINKYQDKLQDILRKVSNAAPLFQKQQNCAVNVIHQYNELNNEEEQLKRRKEREIEIRRNVMERCSIINEAYESSFERYRQIVSTVKDLVAKEAALAIKHGENPLIFSLTSFEGQTPLIMESRLKVRLISLKAKLREKMDLLNELRKNVYCLDSDDNVNNYQISEKSLNLPIEKSVNNHEQIRQGLKESLQFGVPRTALNAISKIVNPIQNSIRSYPVKNEIPLYVADFRRSQKCSDHPIQLSVSFEELSIFDSQMKDKINEIFQEIDQLYSERQNFLTSFYLSKQDDVRDMKILACINVLMNSSRVIRKAQNVLNILNSAIKTNLSIPFDVWSNENRIHLKMKQLLYSIDRLTDLLAKSQKYVKIGEFSYPELDEPIIVDEISRTQIQQCMELIFELQDELLQNEKDNSTAINEIGDLIEDFSKKRQENVEKDDDFETETKINANSFDSNSINSNAMNTGVTPELLTDDENLPDLLRYRDELLAKQNDELAKLMDLISSLPDDLREIDFENTNFELKPTQKLQLPPILDVEATKEAVLSKFNSNELSETNLKLIEQMKAKSFHLEKSVIPNQTLEIPHKVKKVKDEKLESIVDSLQTKLKCSVVVDQTASLVEKSHILADKQNELQYMIALSADKVKKLKKAVDEAQEKVAELEKVNSQLRKDLKTIPIIRNKKEENIQNLEQKKAELLEKIAINNKNKNRLTEIENELESIATEIKDLDEN</sequence>
<keyword evidence="3" id="KW-1185">Reference proteome</keyword>
<evidence type="ECO:0000256" key="1">
    <source>
        <dbReference type="SAM" id="Coils"/>
    </source>
</evidence>
<proteinExistence type="predicted"/>